<dbReference type="FunFam" id="3.40.50.300:FF:002123">
    <property type="entry name" value="ATP-binding cassette bilirubin transporter"/>
    <property type="match status" value="1"/>
</dbReference>
<evidence type="ECO:0000313" key="16">
    <source>
        <dbReference type="EMBL" id="SCW00940.1"/>
    </source>
</evidence>
<evidence type="ECO:0000256" key="12">
    <source>
        <dbReference type="SAM" id="MobiDB-lite"/>
    </source>
</evidence>
<dbReference type="Gene3D" id="3.40.50.300">
    <property type="entry name" value="P-loop containing nucleotide triphosphate hydrolases"/>
    <property type="match status" value="2"/>
</dbReference>
<sequence length="1552" mass="174333">MQANSTCSYGLSPYPDSTTNALNPCFVSLVSAIQAALFAIIGVVQLVMLRRERRVPSSFRYSSFVKSLSTKHMLHLSNVVLQSFLLLCLLAVAPSYTPYITRWNLLAHMLYVALISLPTEYLQFYKSTAALGGQLFYYLGQALLFGFALGQRIAHYPDERYNIVPGEYGALLEVGLLCNTVAIFFYDLCSYKPSQELLDYYEDEKLYPECNVFANLTFTWMNKLITQTYHDGKIVDPRKMPLPPIDLDIREKTARLGSNWETEKWNERKSLVKAILRSFGKTIFTAIFLETIKDIITVIQPQLLKFFIQHFNQDEIQNYPPLNGFFIALGLFSMSIVRTLLSNQFFIMIFEAGMSIRGALMAMIYEKSLKLSSGAREGKTAGDILNLMSVDVFRIQRFFENSQVMIGSPIQLVIVLISLYSLLGYATIGGLVTMAIMIPINSFLSRKIKGLYKTQMKYKDARIKTITEILNSVKSIKLYAWEDAMLKRLDHVRNDLELANFKKIGIVNNFIIFAWNCVPLMVTCSTFAIFALTMDVPLSPQIVFPALALFNILNDCIYSIPSMITNFIETGVSLNRLKDFLLAEELDESFIEHIPSSDADIPAIEITNATFLWKRVKPVNENQAYDEEESIETTRVALKNINHFEAKKGQFVCIVGRVGSGKSTFLNALLGQLPCISGSVPNAPPRMRVAASSVAYCPQQAWIMNASLKDNIVFGYRFDEQYYKATLKACQLLPDLDILPDGDETLVGEKGISLSGGQKARLSLARAVYARADIYLLDDILSAVDAEVSKNIIDEVLDKKTGLLKNKTVILTTNSIPVLRHCQSIYALENGEIVESGSFEDVMKRDSTSTLKKLVEEFDSNEKSSTSVSDEEIEATEQEEKTEQNIPDVVNTLGTDSSDDIAESVRSLEINGVNLTSLQSRRASVATFKPRPIIDLNADKRKTAQKEENKEEGRVKASVYVAYVKACGVAGVVLFFLFIIFGRVFDLAESFWLKHWAESNARDGKNSNVAFFVGIYAAIAVGSSMFNTLRGIILLVYCSIRGSKKMHDTMARAVLRSPMSFFETTPVGRIINRFSSDINSVDEGLQFMFNFFFYSILNYAATVILIGYNMPWFLVVNGLLIILYLYYQVYYITLSRELKRLMSISISPIMSLLSETLAGHTVINAYKHLDRFDYLNFENVQFNIDCMFNFRSTNRWLSVRLESIGAFLVLTTALLSLATLGTSHPISSGMIGLLMTYALEVTSSLMWIVRMSVQIETNIVSVERIVEYCDLPPEAPPVIQDRRPEDNWPSQGMIKFDHYTTKYRANLDPVLKDINVEIKPQEKIGIVGRTGAGKSTLTLALFRILEPTSGTIIVDGVDISKIGLADLRSNLAIIPQDAQAFEGTVRSNLDPFDQHTDEEIWNALELSHLKPHILKMGGEDDTEDKPENLLLSKITDNGSNLSVGQRQLLCLSRALLNQSKILVLDEATAAVDFETDRFIQETIRGALSDRTILTIAHRIDTVMDSDKIMVLDKGEVKEFDSPANLLANKESIFYNLCEKGGYLNDQKNTQKN</sequence>
<dbReference type="GO" id="GO:0140359">
    <property type="term" value="F:ABC-type transporter activity"/>
    <property type="evidence" value="ECO:0007669"/>
    <property type="project" value="InterPro"/>
</dbReference>
<gene>
    <name evidence="16" type="ORF">LAFE_0D01508G</name>
</gene>
<evidence type="ECO:0000256" key="4">
    <source>
        <dbReference type="ARBA" id="ARBA00022554"/>
    </source>
</evidence>
<dbReference type="SUPFAM" id="SSF52540">
    <property type="entry name" value="P-loop containing nucleoside triphosphate hydrolases"/>
    <property type="match status" value="2"/>
</dbReference>
<dbReference type="PANTHER" id="PTHR24223:SF443">
    <property type="entry name" value="MULTIDRUG-RESISTANCE LIKE PROTEIN 1, ISOFORM I"/>
    <property type="match status" value="1"/>
</dbReference>
<keyword evidence="6" id="KW-0677">Repeat</keyword>
<name>A0A1G4MB14_LACFM</name>
<dbReference type="PROSITE" id="PS50929">
    <property type="entry name" value="ABC_TM1F"/>
    <property type="match status" value="2"/>
</dbReference>
<comment type="subcellular location">
    <subcellularLocation>
        <location evidence="1">Vacuole membrane</location>
        <topology evidence="1">Multi-pass membrane protein</topology>
    </subcellularLocation>
</comment>
<feature type="domain" description="ABC transmembrane type-1" evidence="15">
    <location>
        <begin position="973"/>
        <end position="1257"/>
    </location>
</feature>
<dbReference type="Pfam" id="PF00664">
    <property type="entry name" value="ABC_membrane"/>
    <property type="match status" value="2"/>
</dbReference>
<evidence type="ECO:0000256" key="3">
    <source>
        <dbReference type="ARBA" id="ARBA00022448"/>
    </source>
</evidence>
<proteinExistence type="inferred from homology"/>
<dbReference type="InterPro" id="IPR017871">
    <property type="entry name" value="ABC_transporter-like_CS"/>
</dbReference>
<dbReference type="GO" id="GO:0042144">
    <property type="term" value="P:vacuole fusion, non-autophagic"/>
    <property type="evidence" value="ECO:0007669"/>
    <property type="project" value="UniProtKB-ARBA"/>
</dbReference>
<dbReference type="SUPFAM" id="SSF90123">
    <property type="entry name" value="ABC transporter transmembrane region"/>
    <property type="match status" value="2"/>
</dbReference>
<dbReference type="InterPro" id="IPR044746">
    <property type="entry name" value="ABCC_6TM_D1"/>
</dbReference>
<organism evidence="16 17">
    <name type="scientific">Lachancea fermentati</name>
    <name type="common">Zygosaccharomyces fermentati</name>
    <dbReference type="NCBI Taxonomy" id="4955"/>
    <lineage>
        <taxon>Eukaryota</taxon>
        <taxon>Fungi</taxon>
        <taxon>Dikarya</taxon>
        <taxon>Ascomycota</taxon>
        <taxon>Saccharomycotina</taxon>
        <taxon>Saccharomycetes</taxon>
        <taxon>Saccharomycetales</taxon>
        <taxon>Saccharomycetaceae</taxon>
        <taxon>Lachancea</taxon>
    </lineage>
</organism>
<dbReference type="InterPro" id="IPR003593">
    <property type="entry name" value="AAA+_ATPase"/>
</dbReference>
<keyword evidence="9 13" id="KW-1133">Transmembrane helix</keyword>
<dbReference type="PROSITE" id="PS00211">
    <property type="entry name" value="ABC_TRANSPORTER_1"/>
    <property type="match status" value="2"/>
</dbReference>
<feature type="transmembrane region" description="Helical" evidence="13">
    <location>
        <begin position="322"/>
        <end position="341"/>
    </location>
</feature>
<feature type="transmembrane region" description="Helical" evidence="13">
    <location>
        <begin position="538"/>
        <end position="558"/>
    </location>
</feature>
<dbReference type="Gene3D" id="1.20.1560.10">
    <property type="entry name" value="ABC transporter type 1, transmembrane domain"/>
    <property type="match status" value="2"/>
</dbReference>
<comment type="similarity">
    <text evidence="2">Belongs to the ABC transporter superfamily.</text>
</comment>
<evidence type="ECO:0000256" key="9">
    <source>
        <dbReference type="ARBA" id="ARBA00022989"/>
    </source>
</evidence>
<dbReference type="CDD" id="cd03244">
    <property type="entry name" value="ABCC_MRP_domain2"/>
    <property type="match status" value="1"/>
</dbReference>
<dbReference type="Pfam" id="PF00005">
    <property type="entry name" value="ABC_tran"/>
    <property type="match status" value="2"/>
</dbReference>
<feature type="transmembrane region" description="Helical" evidence="13">
    <location>
        <begin position="1009"/>
        <end position="1037"/>
    </location>
</feature>
<evidence type="ECO:0000256" key="8">
    <source>
        <dbReference type="ARBA" id="ARBA00022840"/>
    </source>
</evidence>
<evidence type="ECO:0000256" key="13">
    <source>
        <dbReference type="SAM" id="Phobius"/>
    </source>
</evidence>
<dbReference type="GO" id="GO:0005524">
    <property type="term" value="F:ATP binding"/>
    <property type="evidence" value="ECO:0007669"/>
    <property type="project" value="UniProtKB-KW"/>
</dbReference>
<dbReference type="InterPro" id="IPR011527">
    <property type="entry name" value="ABC1_TM_dom"/>
</dbReference>
<evidence type="ECO:0000256" key="10">
    <source>
        <dbReference type="ARBA" id="ARBA00023136"/>
    </source>
</evidence>
<feature type="transmembrane region" description="Helical" evidence="13">
    <location>
        <begin position="960"/>
        <end position="985"/>
    </location>
</feature>
<dbReference type="InterPro" id="IPR050173">
    <property type="entry name" value="ABC_transporter_C-like"/>
</dbReference>
<dbReference type="EMBL" id="LT598492">
    <property type="protein sequence ID" value="SCW00940.1"/>
    <property type="molecule type" value="Genomic_DNA"/>
</dbReference>
<keyword evidence="4" id="KW-0926">Vacuole</keyword>
<feature type="transmembrane region" description="Helical" evidence="13">
    <location>
        <begin position="1112"/>
        <end position="1132"/>
    </location>
</feature>
<feature type="transmembrane region" description="Helical" evidence="13">
    <location>
        <begin position="73"/>
        <end position="93"/>
    </location>
</feature>
<keyword evidence="5 13" id="KW-0812">Transmembrane</keyword>
<keyword evidence="8" id="KW-0067">ATP-binding</keyword>
<evidence type="ECO:0000256" key="1">
    <source>
        <dbReference type="ARBA" id="ARBA00004128"/>
    </source>
</evidence>
<keyword evidence="17" id="KW-1185">Reference proteome</keyword>
<evidence type="ECO:0000256" key="11">
    <source>
        <dbReference type="ARBA" id="ARBA00053425"/>
    </source>
</evidence>
<evidence type="ECO:0000259" key="14">
    <source>
        <dbReference type="PROSITE" id="PS50893"/>
    </source>
</evidence>
<feature type="transmembrane region" description="Helical" evidence="13">
    <location>
        <begin position="26"/>
        <end position="49"/>
    </location>
</feature>
<keyword evidence="10 13" id="KW-0472">Membrane</keyword>
<feature type="transmembrane region" description="Helical" evidence="13">
    <location>
        <begin position="1201"/>
        <end position="1220"/>
    </location>
</feature>
<evidence type="ECO:0000313" key="17">
    <source>
        <dbReference type="Proteomes" id="UP000190831"/>
    </source>
</evidence>
<dbReference type="CDD" id="cd03250">
    <property type="entry name" value="ABCC_MRP_domain1"/>
    <property type="match status" value="1"/>
</dbReference>
<evidence type="ECO:0000256" key="7">
    <source>
        <dbReference type="ARBA" id="ARBA00022741"/>
    </source>
</evidence>
<keyword evidence="7" id="KW-0547">Nucleotide-binding</keyword>
<dbReference type="InterPro" id="IPR003439">
    <property type="entry name" value="ABC_transporter-like_ATP-bd"/>
</dbReference>
<dbReference type="Proteomes" id="UP000190831">
    <property type="component" value="Chromosome D"/>
</dbReference>
<feature type="transmembrane region" description="Helical" evidence="13">
    <location>
        <begin position="510"/>
        <end position="532"/>
    </location>
</feature>
<feature type="transmembrane region" description="Helical" evidence="13">
    <location>
        <begin position="1087"/>
        <end position="1106"/>
    </location>
</feature>
<dbReference type="PANTHER" id="PTHR24223">
    <property type="entry name" value="ATP-BINDING CASSETTE SUB-FAMILY C"/>
    <property type="match status" value="1"/>
</dbReference>
<dbReference type="CDD" id="cd18603">
    <property type="entry name" value="ABC_6TM_MRP1_2_3_6_D2_like"/>
    <property type="match status" value="1"/>
</dbReference>
<dbReference type="FunFam" id="1.20.1560.10:FF:000020">
    <property type="entry name" value="ABC metal ion transporter"/>
    <property type="match status" value="1"/>
</dbReference>
<feature type="transmembrane region" description="Helical" evidence="13">
    <location>
        <begin position="428"/>
        <end position="444"/>
    </location>
</feature>
<dbReference type="PROSITE" id="PS50893">
    <property type="entry name" value="ABC_TRANSPORTER_2"/>
    <property type="match status" value="2"/>
</dbReference>
<dbReference type="CDD" id="cd18579">
    <property type="entry name" value="ABC_6TM_ABCC_D1"/>
    <property type="match status" value="1"/>
</dbReference>
<feature type="transmembrane region" description="Helical" evidence="13">
    <location>
        <begin position="135"/>
        <end position="156"/>
    </location>
</feature>
<accession>A0A1G4MB14</accession>
<dbReference type="STRING" id="4955.A0A1G4MB14"/>
<dbReference type="InterPro" id="IPR027417">
    <property type="entry name" value="P-loop_NTPase"/>
</dbReference>
<dbReference type="InterPro" id="IPR036640">
    <property type="entry name" value="ABC1_TM_sf"/>
</dbReference>
<dbReference type="FunFam" id="3.40.50.300:FF:000565">
    <property type="entry name" value="ABC bile acid transporter"/>
    <property type="match status" value="1"/>
</dbReference>
<feature type="domain" description="ABC transmembrane type-1" evidence="15">
    <location>
        <begin position="284"/>
        <end position="569"/>
    </location>
</feature>
<evidence type="ECO:0000256" key="6">
    <source>
        <dbReference type="ARBA" id="ARBA00022737"/>
    </source>
</evidence>
<dbReference type="SMART" id="SM00382">
    <property type="entry name" value="AAA"/>
    <property type="match status" value="2"/>
</dbReference>
<keyword evidence="3" id="KW-0813">Transport</keyword>
<evidence type="ECO:0000259" key="15">
    <source>
        <dbReference type="PROSITE" id="PS50929"/>
    </source>
</evidence>
<dbReference type="GO" id="GO:0016887">
    <property type="term" value="F:ATP hydrolysis activity"/>
    <property type="evidence" value="ECO:0007669"/>
    <property type="project" value="InterPro"/>
</dbReference>
<evidence type="ECO:0000256" key="2">
    <source>
        <dbReference type="ARBA" id="ARBA00005417"/>
    </source>
</evidence>
<feature type="domain" description="ABC transporter" evidence="14">
    <location>
        <begin position="616"/>
        <end position="855"/>
    </location>
</feature>
<reference evidence="16 17" key="1">
    <citation type="submission" date="2016-03" db="EMBL/GenBank/DDBJ databases">
        <authorList>
            <person name="Devillers H."/>
        </authorList>
    </citation>
    <scope>NUCLEOTIDE SEQUENCE [LARGE SCALE GENOMIC DNA]</scope>
    <source>
        <strain evidence="16">CBS 6772</strain>
    </source>
</reference>
<dbReference type="OMA" id="KTWIMAF"/>
<dbReference type="GO" id="GO:0000329">
    <property type="term" value="C:fungal-type vacuole membrane"/>
    <property type="evidence" value="ECO:0007669"/>
    <property type="project" value="UniProtKB-ARBA"/>
</dbReference>
<dbReference type="OrthoDB" id="6500128at2759"/>
<evidence type="ECO:0000256" key="5">
    <source>
        <dbReference type="ARBA" id="ARBA00022692"/>
    </source>
</evidence>
<protein>
    <submittedName>
        <fullName evidence="16">LAFE_0D01508g1_1</fullName>
    </submittedName>
</protein>
<dbReference type="FunFam" id="1.20.1560.10:FF:000013">
    <property type="entry name" value="ABC transporter C family member 2"/>
    <property type="match status" value="1"/>
</dbReference>
<feature type="domain" description="ABC transporter" evidence="14">
    <location>
        <begin position="1294"/>
        <end position="1538"/>
    </location>
</feature>
<feature type="region of interest" description="Disordered" evidence="12">
    <location>
        <begin position="860"/>
        <end position="883"/>
    </location>
</feature>
<comment type="function">
    <text evidence="11">Cooperates for the ATP-dependent vacuolar transport of bilirubin and glutathione conjugates.</text>
</comment>